<dbReference type="Proteomes" id="UP000759131">
    <property type="component" value="Unassembled WGS sequence"/>
</dbReference>
<dbReference type="AlphaFoldDB" id="A0A7R9KCF2"/>
<organism evidence="2">
    <name type="scientific">Medioppia subpectinata</name>
    <dbReference type="NCBI Taxonomy" id="1979941"/>
    <lineage>
        <taxon>Eukaryota</taxon>
        <taxon>Metazoa</taxon>
        <taxon>Ecdysozoa</taxon>
        <taxon>Arthropoda</taxon>
        <taxon>Chelicerata</taxon>
        <taxon>Arachnida</taxon>
        <taxon>Acari</taxon>
        <taxon>Acariformes</taxon>
        <taxon>Sarcoptiformes</taxon>
        <taxon>Oribatida</taxon>
        <taxon>Brachypylina</taxon>
        <taxon>Oppioidea</taxon>
        <taxon>Oppiidae</taxon>
        <taxon>Medioppia</taxon>
    </lineage>
</organism>
<keyword evidence="1" id="KW-0732">Signal</keyword>
<gene>
    <name evidence="2" type="ORF">OSB1V03_LOCUS976</name>
</gene>
<sequence>MRFSLLVLCLVAFVGINTACELSYPRCAELDLNFTECNSLLGKLLVDIGGVILDKVLKAVDLLSGVCSSTCGSGGDLTARLDIHLSAEGEADLNLSEVLEWGKDCGNTLAVIKKHLQDFIKTYKKTTKEAVKTKCAAIVKTVQEFVAKVDAGCAVLAGLTADVEVNIKITEVKQSCAEINEIIVSVKVNGACNANDQQRCQRSVAPGPTGVFSYTGCQRPTNRYRLCIYTCNEDPCNGTCAAVNTYDFGRCAYDLVQASVQCLCFRN</sequence>
<name>A0A7R9KCF2_9ACAR</name>
<dbReference type="EMBL" id="OC854827">
    <property type="protein sequence ID" value="CAD7620491.1"/>
    <property type="molecule type" value="Genomic_DNA"/>
</dbReference>
<evidence type="ECO:0000256" key="1">
    <source>
        <dbReference type="SAM" id="SignalP"/>
    </source>
</evidence>
<feature type="chain" id="PRO_5036210850" evidence="1">
    <location>
        <begin position="20"/>
        <end position="267"/>
    </location>
</feature>
<evidence type="ECO:0000313" key="3">
    <source>
        <dbReference type="Proteomes" id="UP000759131"/>
    </source>
</evidence>
<feature type="signal peptide" evidence="1">
    <location>
        <begin position="1"/>
        <end position="19"/>
    </location>
</feature>
<evidence type="ECO:0000313" key="2">
    <source>
        <dbReference type="EMBL" id="CAD7620491.1"/>
    </source>
</evidence>
<protein>
    <submittedName>
        <fullName evidence="2">Uncharacterized protein</fullName>
    </submittedName>
</protein>
<keyword evidence="3" id="KW-1185">Reference proteome</keyword>
<reference evidence="2" key="1">
    <citation type="submission" date="2020-11" db="EMBL/GenBank/DDBJ databases">
        <authorList>
            <person name="Tran Van P."/>
        </authorList>
    </citation>
    <scope>NUCLEOTIDE SEQUENCE</scope>
</reference>
<accession>A0A7R9KCF2</accession>
<proteinExistence type="predicted"/>
<dbReference type="EMBL" id="CAJPIZ010000252">
    <property type="protein sequence ID" value="CAG2100921.1"/>
    <property type="molecule type" value="Genomic_DNA"/>
</dbReference>